<organism evidence="26 27">
    <name type="scientific">Crenichthys baileyi</name>
    <name type="common">White River springfish</name>
    <dbReference type="NCBI Taxonomy" id="28760"/>
    <lineage>
        <taxon>Eukaryota</taxon>
        <taxon>Metazoa</taxon>
        <taxon>Chordata</taxon>
        <taxon>Craniata</taxon>
        <taxon>Vertebrata</taxon>
        <taxon>Euteleostomi</taxon>
        <taxon>Actinopterygii</taxon>
        <taxon>Neopterygii</taxon>
        <taxon>Teleostei</taxon>
        <taxon>Neoteleostei</taxon>
        <taxon>Acanthomorphata</taxon>
        <taxon>Ovalentaria</taxon>
        <taxon>Atherinomorphae</taxon>
        <taxon>Cyprinodontiformes</taxon>
        <taxon>Goodeidae</taxon>
        <taxon>Crenichthys</taxon>
    </lineage>
</organism>
<evidence type="ECO:0000256" key="21">
    <source>
        <dbReference type="RuleBase" id="RU003808"/>
    </source>
</evidence>
<sequence length="468" mass="52924">MGLRILATVGADFDLRTLRAVRVLRPLKLVSGIPSLQVVLKSIMKAMVPLLQIGMLLFFAILMFAIIGLDFYIGKFHRTCFRNDTKEQVADFPCGLEPPARTCSNGTVCEEYWLGPNFGITNFDNILFAILTVFQCITMEGWVDILYNANDASGYMWNWLYFIPLIIIGSFFMLNLVLGVLSGEFAKERERVEKRQEFLKLRRQQQIERELTGYLEWICKAEEVMLAEEDKNAEEKSLDGAWYKRKQNPNSVLKRTKKSKNDLINAEEGEDHFTDISSVVERRRRFNINDRIKELGALIPKSSDPETRWNKGTILKASVDYIRKLQKEQQRAREMEERQRRLESTNCSLLLRIQELELQARLHGLSSSSSTSPPLISSSSPSLDPNTLLSPLLPNPSLSFMDLDESHQASTVFSPDLMSGVGLTELHGLGGFLIEEDGGGAVMSDPLLSCGASKTSSRRSSFSMDEEL</sequence>
<keyword evidence="17" id="KW-0539">Nucleus</keyword>
<dbReference type="Pfam" id="PF00520">
    <property type="entry name" value="Ion_trans"/>
    <property type="match status" value="1"/>
</dbReference>
<keyword evidence="13" id="KW-0238">DNA-binding</keyword>
<keyword evidence="20" id="KW-0325">Glycoprotein</keyword>
<proteinExistence type="inferred from homology"/>
<dbReference type="InterPro" id="IPR036638">
    <property type="entry name" value="HLH_DNA-bd_sf"/>
</dbReference>
<keyword evidence="4" id="KW-0813">Transport</keyword>
<keyword evidence="18" id="KW-0407">Ion channel</keyword>
<dbReference type="GO" id="GO:0007268">
    <property type="term" value="P:chemical synaptic transmission"/>
    <property type="evidence" value="ECO:0007669"/>
    <property type="project" value="TreeGrafter"/>
</dbReference>
<keyword evidence="10 24" id="KW-1133">Transmembrane helix</keyword>
<dbReference type="GO" id="GO:0098703">
    <property type="term" value="P:calcium ion import across plasma membrane"/>
    <property type="evidence" value="ECO:0007669"/>
    <property type="project" value="TreeGrafter"/>
</dbReference>
<name>A0AAV9SGG9_9TELE</name>
<evidence type="ECO:0000256" key="15">
    <source>
        <dbReference type="ARBA" id="ARBA00023159"/>
    </source>
</evidence>
<evidence type="ECO:0000256" key="5">
    <source>
        <dbReference type="ARBA" id="ARBA00022568"/>
    </source>
</evidence>
<evidence type="ECO:0000256" key="14">
    <source>
        <dbReference type="ARBA" id="ARBA00023136"/>
    </source>
</evidence>
<evidence type="ECO:0000256" key="7">
    <source>
        <dbReference type="ARBA" id="ARBA00022692"/>
    </source>
</evidence>
<dbReference type="GO" id="GO:0008331">
    <property type="term" value="F:high voltage-gated calcium channel activity"/>
    <property type="evidence" value="ECO:0007669"/>
    <property type="project" value="TreeGrafter"/>
</dbReference>
<evidence type="ECO:0000256" key="16">
    <source>
        <dbReference type="ARBA" id="ARBA00023163"/>
    </source>
</evidence>
<evidence type="ECO:0000256" key="19">
    <source>
        <dbReference type="PIRSR" id="PIRSR602077-1"/>
    </source>
</evidence>
<comment type="similarity">
    <text evidence="3">Belongs to the MiT/TFE family.</text>
</comment>
<dbReference type="InterPro" id="IPR002077">
    <property type="entry name" value="VDCCAlpha1"/>
</dbReference>
<dbReference type="Pfam" id="PF00010">
    <property type="entry name" value="HLH"/>
    <property type="match status" value="1"/>
</dbReference>
<feature type="transmembrane region" description="Helical" evidence="24">
    <location>
        <begin position="159"/>
        <end position="181"/>
    </location>
</feature>
<keyword evidence="6 21" id="KW-0107">Calcium channel</keyword>
<comment type="subcellular location">
    <subcellularLocation>
        <location evidence="2 21">Membrane</location>
        <topology evidence="2 21">Multi-pass membrane protein</topology>
    </subcellularLocation>
    <subcellularLocation>
        <location evidence="1">Nucleus</location>
    </subcellularLocation>
</comment>
<dbReference type="Gene3D" id="4.10.280.10">
    <property type="entry name" value="Helix-loop-helix DNA-binding domain"/>
    <property type="match status" value="1"/>
</dbReference>
<dbReference type="SMART" id="SM00353">
    <property type="entry name" value="HLH"/>
    <property type="match status" value="1"/>
</dbReference>
<dbReference type="InterPro" id="IPR050599">
    <property type="entry name" value="VDCC_alpha-1_subunit"/>
</dbReference>
<dbReference type="GO" id="GO:0043025">
    <property type="term" value="C:neuronal cell body"/>
    <property type="evidence" value="ECO:0007669"/>
    <property type="project" value="TreeGrafter"/>
</dbReference>
<dbReference type="GO" id="GO:0006355">
    <property type="term" value="P:regulation of DNA-templated transcription"/>
    <property type="evidence" value="ECO:0007669"/>
    <property type="project" value="InterPro"/>
</dbReference>
<dbReference type="GO" id="GO:0003677">
    <property type="term" value="F:DNA binding"/>
    <property type="evidence" value="ECO:0007669"/>
    <property type="project" value="UniProtKB-KW"/>
</dbReference>
<evidence type="ECO:0000256" key="22">
    <source>
        <dbReference type="SAM" id="Coils"/>
    </source>
</evidence>
<dbReference type="PROSITE" id="PS50888">
    <property type="entry name" value="BHLH"/>
    <property type="match status" value="1"/>
</dbReference>
<evidence type="ECO:0000256" key="3">
    <source>
        <dbReference type="ARBA" id="ARBA00008289"/>
    </source>
</evidence>
<keyword evidence="7 24" id="KW-0812">Transmembrane</keyword>
<keyword evidence="22" id="KW-0175">Coiled coil</keyword>
<evidence type="ECO:0000256" key="13">
    <source>
        <dbReference type="ARBA" id="ARBA00023125"/>
    </source>
</evidence>
<dbReference type="EMBL" id="JAHHUM010000380">
    <property type="protein sequence ID" value="KAK5620233.1"/>
    <property type="molecule type" value="Genomic_DNA"/>
</dbReference>
<feature type="transmembrane region" description="Helical" evidence="24">
    <location>
        <begin position="50"/>
        <end position="73"/>
    </location>
</feature>
<keyword evidence="16" id="KW-0804">Transcription</keyword>
<evidence type="ECO:0000256" key="6">
    <source>
        <dbReference type="ARBA" id="ARBA00022673"/>
    </source>
</evidence>
<feature type="binding site" evidence="19">
    <location>
        <position position="140"/>
    </location>
    <ligand>
        <name>Ca(2+)</name>
        <dbReference type="ChEBI" id="CHEBI:29108"/>
    </ligand>
</feature>
<feature type="glycosylation site" description="N-linked (GlcNAc...) asparagine" evidence="20">
    <location>
        <position position="105"/>
    </location>
</feature>
<keyword evidence="15" id="KW-0010">Activator</keyword>
<evidence type="ECO:0000256" key="18">
    <source>
        <dbReference type="ARBA" id="ARBA00023303"/>
    </source>
</evidence>
<dbReference type="GO" id="GO:0046983">
    <property type="term" value="F:protein dimerization activity"/>
    <property type="evidence" value="ECO:0007669"/>
    <property type="project" value="InterPro"/>
</dbReference>
<evidence type="ECO:0000256" key="8">
    <source>
        <dbReference type="ARBA" id="ARBA00022837"/>
    </source>
</evidence>
<dbReference type="Pfam" id="PF11851">
    <property type="entry name" value="DUF3371"/>
    <property type="match status" value="1"/>
</dbReference>
<dbReference type="PRINTS" id="PR00167">
    <property type="entry name" value="CACHANNEL"/>
</dbReference>
<dbReference type="Gene3D" id="6.10.250.2500">
    <property type="match status" value="1"/>
</dbReference>
<gene>
    <name evidence="26" type="ORF">CRENBAI_026845</name>
</gene>
<keyword evidence="19" id="KW-0479">Metal-binding</keyword>
<evidence type="ECO:0000256" key="24">
    <source>
        <dbReference type="SAM" id="Phobius"/>
    </source>
</evidence>
<dbReference type="GO" id="GO:0005634">
    <property type="term" value="C:nucleus"/>
    <property type="evidence" value="ECO:0007669"/>
    <property type="project" value="UniProtKB-SubCell"/>
</dbReference>
<dbReference type="GO" id="GO:0046872">
    <property type="term" value="F:metal ion binding"/>
    <property type="evidence" value="ECO:0007669"/>
    <property type="project" value="UniProtKB-KW"/>
</dbReference>
<keyword evidence="12" id="KW-0406">Ion transport</keyword>
<evidence type="ECO:0000256" key="23">
    <source>
        <dbReference type="SAM" id="MobiDB-lite"/>
    </source>
</evidence>
<keyword evidence="14 24" id="KW-0472">Membrane</keyword>
<dbReference type="PANTHER" id="PTHR45628">
    <property type="entry name" value="VOLTAGE-DEPENDENT CALCIUM CHANNEL TYPE A SUBUNIT ALPHA-1"/>
    <property type="match status" value="1"/>
</dbReference>
<keyword evidence="27" id="KW-1185">Reference proteome</keyword>
<evidence type="ECO:0000259" key="25">
    <source>
        <dbReference type="PROSITE" id="PS50888"/>
    </source>
</evidence>
<evidence type="ECO:0000256" key="2">
    <source>
        <dbReference type="ARBA" id="ARBA00004141"/>
    </source>
</evidence>
<evidence type="ECO:0000256" key="4">
    <source>
        <dbReference type="ARBA" id="ARBA00022448"/>
    </source>
</evidence>
<dbReference type="FunFam" id="4.10.280.10:FF:000003">
    <property type="entry name" value="microphthalmia-associated transcription factor isoform X1"/>
    <property type="match status" value="1"/>
</dbReference>
<protein>
    <recommendedName>
        <fullName evidence="25">BHLH domain-containing protein</fullName>
    </recommendedName>
</protein>
<reference evidence="26 27" key="1">
    <citation type="submission" date="2021-06" db="EMBL/GenBank/DDBJ databases">
        <authorList>
            <person name="Palmer J.M."/>
        </authorList>
    </citation>
    <scope>NUCLEOTIDE SEQUENCE [LARGE SCALE GENOMIC DNA]</scope>
    <source>
        <strain evidence="26 27">MEX-2019</strain>
        <tissue evidence="26">Muscle</tissue>
    </source>
</reference>
<dbReference type="InterPro" id="IPR021802">
    <property type="entry name" value="MiT/TFE_C"/>
</dbReference>
<dbReference type="GO" id="GO:0045202">
    <property type="term" value="C:synapse"/>
    <property type="evidence" value="ECO:0007669"/>
    <property type="project" value="GOC"/>
</dbReference>
<evidence type="ECO:0000256" key="12">
    <source>
        <dbReference type="ARBA" id="ARBA00023065"/>
    </source>
</evidence>
<dbReference type="SUPFAM" id="SSF47459">
    <property type="entry name" value="HLH, helix-loop-helix DNA-binding domain"/>
    <property type="match status" value="1"/>
</dbReference>
<evidence type="ECO:0000256" key="9">
    <source>
        <dbReference type="ARBA" id="ARBA00022882"/>
    </source>
</evidence>
<dbReference type="InterPro" id="IPR011598">
    <property type="entry name" value="bHLH_dom"/>
</dbReference>
<feature type="transmembrane region" description="Helical" evidence="24">
    <location>
        <begin position="126"/>
        <end position="147"/>
    </location>
</feature>
<dbReference type="Proteomes" id="UP001311232">
    <property type="component" value="Unassembled WGS sequence"/>
</dbReference>
<dbReference type="PANTHER" id="PTHR45628:SF35">
    <property type="entry name" value="VOLTAGE-DEPENDENT N-TYPE CALCIUM CHANNEL SUBUNIT ALPHA"/>
    <property type="match status" value="1"/>
</dbReference>
<evidence type="ECO:0000256" key="1">
    <source>
        <dbReference type="ARBA" id="ARBA00004123"/>
    </source>
</evidence>
<feature type="domain" description="BHLH" evidence="25">
    <location>
        <begin position="272"/>
        <end position="325"/>
    </location>
</feature>
<dbReference type="Gene3D" id="1.10.287.70">
    <property type="match status" value="1"/>
</dbReference>
<comment type="similarity">
    <text evidence="21">Belongs to the calcium channel alpha-1 subunit (TC 1.A.1.11) family.</text>
</comment>
<dbReference type="GO" id="GO:0005891">
    <property type="term" value="C:voltage-gated calcium channel complex"/>
    <property type="evidence" value="ECO:0007669"/>
    <property type="project" value="InterPro"/>
</dbReference>
<dbReference type="SUPFAM" id="SSF81324">
    <property type="entry name" value="Voltage-gated potassium channels"/>
    <property type="match status" value="1"/>
</dbReference>
<dbReference type="AlphaFoldDB" id="A0AAV9SGG9"/>
<feature type="coiled-coil region" evidence="22">
    <location>
        <begin position="318"/>
        <end position="345"/>
    </location>
</feature>
<keyword evidence="5 21" id="KW-0109">Calcium transport</keyword>
<evidence type="ECO:0000256" key="11">
    <source>
        <dbReference type="ARBA" id="ARBA00023015"/>
    </source>
</evidence>
<evidence type="ECO:0000256" key="10">
    <source>
        <dbReference type="ARBA" id="ARBA00022989"/>
    </source>
</evidence>
<accession>A0AAV9SGG9</accession>
<evidence type="ECO:0000256" key="17">
    <source>
        <dbReference type="ARBA" id="ARBA00023242"/>
    </source>
</evidence>
<evidence type="ECO:0000313" key="27">
    <source>
        <dbReference type="Proteomes" id="UP001311232"/>
    </source>
</evidence>
<evidence type="ECO:0000256" key="20">
    <source>
        <dbReference type="PIRSR" id="PIRSR602077-3"/>
    </source>
</evidence>
<evidence type="ECO:0000313" key="26">
    <source>
        <dbReference type="EMBL" id="KAK5620233.1"/>
    </source>
</evidence>
<keyword evidence="8 19" id="KW-0106">Calcium</keyword>
<keyword evidence="11" id="KW-0805">Transcription regulation</keyword>
<dbReference type="InterPro" id="IPR005821">
    <property type="entry name" value="Ion_trans_dom"/>
</dbReference>
<feature type="region of interest" description="Disordered" evidence="23">
    <location>
        <begin position="365"/>
        <end position="389"/>
    </location>
</feature>
<comment type="caution">
    <text evidence="26">The sequence shown here is derived from an EMBL/GenBank/DDBJ whole genome shotgun (WGS) entry which is preliminary data.</text>
</comment>
<keyword evidence="9 21" id="KW-0851">Voltage-gated channel</keyword>